<proteinExistence type="inferred from homology"/>
<evidence type="ECO:0000313" key="3">
    <source>
        <dbReference type="EMBL" id="OYD16528.1"/>
    </source>
</evidence>
<protein>
    <submittedName>
        <fullName evidence="3">NAD-dependent epimerase</fullName>
    </submittedName>
</protein>
<dbReference type="GO" id="GO:0008743">
    <property type="term" value="F:L-threonine 3-dehydrogenase activity"/>
    <property type="evidence" value="ECO:0007669"/>
    <property type="project" value="TreeGrafter"/>
</dbReference>
<evidence type="ECO:0000256" key="1">
    <source>
        <dbReference type="ARBA" id="ARBA00007637"/>
    </source>
</evidence>
<evidence type="ECO:0000313" key="4">
    <source>
        <dbReference type="Proteomes" id="UP000215215"/>
    </source>
</evidence>
<reference evidence="3 4" key="1">
    <citation type="submission" date="2017-07" db="EMBL/GenBank/DDBJ databases">
        <title>Recovery of genomes from metagenomes via a dereplication, aggregation, and scoring strategy.</title>
        <authorList>
            <person name="Sieber C.M."/>
            <person name="Probst A.J."/>
            <person name="Sharrar A."/>
            <person name="Thomas B.C."/>
            <person name="Hess M."/>
            <person name="Tringe S.G."/>
            <person name="Banfield J.F."/>
        </authorList>
    </citation>
    <scope>NUCLEOTIDE SEQUENCE [LARGE SCALE GENOMIC DNA]</scope>
    <source>
        <strain evidence="3">JGI_Cruoil_03_44_89</strain>
    </source>
</reference>
<dbReference type="SUPFAM" id="SSF51735">
    <property type="entry name" value="NAD(P)-binding Rossmann-fold domains"/>
    <property type="match status" value="1"/>
</dbReference>
<dbReference type="GO" id="GO:0006567">
    <property type="term" value="P:L-threonine catabolic process"/>
    <property type="evidence" value="ECO:0007669"/>
    <property type="project" value="TreeGrafter"/>
</dbReference>
<dbReference type="InterPro" id="IPR001509">
    <property type="entry name" value="Epimerase_deHydtase"/>
</dbReference>
<sequence>MSEKVLVTGPFGQIGTDLVPELQKRHGKENVILLGHRHIPENFDGVIERGDVRNREDLRSLIEKYNITQIFHLASLLSATGEKNPQLAWDVNMNGLKNILDIASENDIKVFWASSIAVFGSTTPRDNTPQRTILEPTTMYGVTKLAGEMLCQYYFLKYCLDVRSVRYPGLISYKAEPGGGTTDYAVDIFYGAIMENKYTCFVREDTVLPMMYMDDAIRATLMIMEAEKEKIKIRTSYNLAAISFSAKELEEEIKKQMVDFSVEYEPDERQKIADSWPRTIDDSEARSDWGWRHEFDLGKMTKIMLEKLRGKLTAKK</sequence>
<gene>
    <name evidence="3" type="ORF">CH333_03240</name>
</gene>
<feature type="domain" description="NAD-dependent epimerase/dehydratase" evidence="2">
    <location>
        <begin position="5"/>
        <end position="231"/>
    </location>
</feature>
<dbReference type="EMBL" id="NOZQ01000062">
    <property type="protein sequence ID" value="OYD16528.1"/>
    <property type="molecule type" value="Genomic_DNA"/>
</dbReference>
<dbReference type="PANTHER" id="PTHR42687:SF1">
    <property type="entry name" value="L-THREONINE 3-DEHYDROGENASE, MITOCHONDRIAL"/>
    <property type="match status" value="1"/>
</dbReference>
<dbReference type="InterPro" id="IPR036291">
    <property type="entry name" value="NAD(P)-bd_dom_sf"/>
</dbReference>
<comment type="caution">
    <text evidence="3">The sequence shown here is derived from an EMBL/GenBank/DDBJ whole genome shotgun (WGS) entry which is preliminary data.</text>
</comment>
<dbReference type="FunFam" id="3.40.50.720:FF:000077">
    <property type="entry name" value="L-threonine 3-dehydrogenase, mitochondrial"/>
    <property type="match status" value="1"/>
</dbReference>
<accession>A0A235BVZ2</accession>
<dbReference type="Proteomes" id="UP000215215">
    <property type="component" value="Unassembled WGS sequence"/>
</dbReference>
<comment type="similarity">
    <text evidence="1">Belongs to the NAD(P)-dependent epimerase/dehydratase family.</text>
</comment>
<dbReference type="AlphaFoldDB" id="A0A235BVZ2"/>
<dbReference type="PANTHER" id="PTHR42687">
    <property type="entry name" value="L-THREONINE 3-DEHYDROGENASE"/>
    <property type="match status" value="1"/>
</dbReference>
<dbReference type="Pfam" id="PF01370">
    <property type="entry name" value="Epimerase"/>
    <property type="match status" value="1"/>
</dbReference>
<dbReference type="InterPro" id="IPR051225">
    <property type="entry name" value="NAD(P)_epim/dehydratase"/>
</dbReference>
<name>A0A235BVZ2_UNCW3</name>
<dbReference type="Gene3D" id="3.40.50.720">
    <property type="entry name" value="NAD(P)-binding Rossmann-like Domain"/>
    <property type="match status" value="1"/>
</dbReference>
<organism evidence="3 4">
    <name type="scientific">candidate division WOR-3 bacterium JGI_Cruoil_03_44_89</name>
    <dbReference type="NCBI Taxonomy" id="1973748"/>
    <lineage>
        <taxon>Bacteria</taxon>
        <taxon>Bacteria division WOR-3</taxon>
    </lineage>
</organism>
<evidence type="ECO:0000259" key="2">
    <source>
        <dbReference type="Pfam" id="PF01370"/>
    </source>
</evidence>